<reference evidence="2 3" key="1">
    <citation type="submission" date="2018-05" db="EMBL/GenBank/DDBJ databases">
        <title>Micromonospora from Atacama Desert.</title>
        <authorList>
            <person name="Carro L."/>
            <person name="Goodfellow M."/>
            <person name="Klenk H.-P."/>
        </authorList>
    </citation>
    <scope>NUCLEOTIDE SEQUENCE [LARGE SCALE GENOMIC DNA]</scope>
    <source>
        <strain evidence="2 3">LB39</strain>
    </source>
</reference>
<feature type="chain" id="PRO_5018032442" evidence="1">
    <location>
        <begin position="32"/>
        <end position="115"/>
    </location>
</feature>
<sequence>MRKAADRIAAGLAAALITTLTVTLPATPVAAGEPFQSPDKGLVFYSSYPTEVVGRQATPDGVCRPVPAEATWILPWSGGFGSVSGYQTPDCGGPGYELNNFHSWNEGRYLSYRAG</sequence>
<name>A0A3N9W8U5_9ACTN</name>
<evidence type="ECO:0000256" key="1">
    <source>
        <dbReference type="SAM" id="SignalP"/>
    </source>
</evidence>
<keyword evidence="1" id="KW-0732">Signal</keyword>
<dbReference type="RefSeq" id="WP_124776607.1">
    <property type="nucleotide sequence ID" value="NZ_JBEZFR010000026.1"/>
</dbReference>
<feature type="signal peptide" evidence="1">
    <location>
        <begin position="1"/>
        <end position="31"/>
    </location>
</feature>
<proteinExistence type="predicted"/>
<keyword evidence="3" id="KW-1185">Reference proteome</keyword>
<dbReference type="OrthoDB" id="3387692at2"/>
<gene>
    <name evidence="2" type="ORF">DLJ59_29365</name>
</gene>
<evidence type="ECO:0000313" key="3">
    <source>
        <dbReference type="Proteomes" id="UP000282312"/>
    </source>
</evidence>
<protein>
    <submittedName>
        <fullName evidence="2">Uncharacterized protein</fullName>
    </submittedName>
</protein>
<accession>A0A3N9W8U5</accession>
<dbReference type="Proteomes" id="UP000282312">
    <property type="component" value="Unassembled WGS sequence"/>
</dbReference>
<organism evidence="2 3">
    <name type="scientific">Micromonospora inaquosa</name>
    <dbReference type="NCBI Taxonomy" id="2203716"/>
    <lineage>
        <taxon>Bacteria</taxon>
        <taxon>Bacillati</taxon>
        <taxon>Actinomycetota</taxon>
        <taxon>Actinomycetes</taxon>
        <taxon>Micromonosporales</taxon>
        <taxon>Micromonosporaceae</taxon>
        <taxon>Micromonospora</taxon>
    </lineage>
</organism>
<evidence type="ECO:0000313" key="2">
    <source>
        <dbReference type="EMBL" id="RQW97295.1"/>
    </source>
</evidence>
<dbReference type="EMBL" id="QGSZ01000323">
    <property type="protein sequence ID" value="RQW97295.1"/>
    <property type="molecule type" value="Genomic_DNA"/>
</dbReference>
<comment type="caution">
    <text evidence="2">The sequence shown here is derived from an EMBL/GenBank/DDBJ whole genome shotgun (WGS) entry which is preliminary data.</text>
</comment>
<dbReference type="AlphaFoldDB" id="A0A3N9W8U5"/>